<dbReference type="Proteomes" id="UP000765509">
    <property type="component" value="Unassembled WGS sequence"/>
</dbReference>
<protein>
    <submittedName>
        <fullName evidence="1">Uncharacterized protein</fullName>
    </submittedName>
</protein>
<gene>
    <name evidence="1" type="ORF">O181_064175</name>
</gene>
<keyword evidence="2" id="KW-1185">Reference proteome</keyword>
<organism evidence="1 2">
    <name type="scientific">Austropuccinia psidii MF-1</name>
    <dbReference type="NCBI Taxonomy" id="1389203"/>
    <lineage>
        <taxon>Eukaryota</taxon>
        <taxon>Fungi</taxon>
        <taxon>Dikarya</taxon>
        <taxon>Basidiomycota</taxon>
        <taxon>Pucciniomycotina</taxon>
        <taxon>Pucciniomycetes</taxon>
        <taxon>Pucciniales</taxon>
        <taxon>Sphaerophragmiaceae</taxon>
        <taxon>Austropuccinia</taxon>
    </lineage>
</organism>
<reference evidence="1" key="1">
    <citation type="submission" date="2021-03" db="EMBL/GenBank/DDBJ databases">
        <title>Draft genome sequence of rust myrtle Austropuccinia psidii MF-1, a brazilian biotype.</title>
        <authorList>
            <person name="Quecine M.C."/>
            <person name="Pachon D.M.R."/>
            <person name="Bonatelli M.L."/>
            <person name="Correr F.H."/>
            <person name="Franceschini L.M."/>
            <person name="Leite T.F."/>
            <person name="Margarido G.R.A."/>
            <person name="Almeida C.A."/>
            <person name="Ferrarezi J.A."/>
            <person name="Labate C.A."/>
        </authorList>
    </citation>
    <scope>NUCLEOTIDE SEQUENCE</scope>
    <source>
        <strain evidence="1">MF-1</strain>
    </source>
</reference>
<evidence type="ECO:0000313" key="2">
    <source>
        <dbReference type="Proteomes" id="UP000765509"/>
    </source>
</evidence>
<comment type="caution">
    <text evidence="1">The sequence shown here is derived from an EMBL/GenBank/DDBJ whole genome shotgun (WGS) entry which is preliminary data.</text>
</comment>
<evidence type="ECO:0000313" key="1">
    <source>
        <dbReference type="EMBL" id="MBW0524460.1"/>
    </source>
</evidence>
<dbReference type="EMBL" id="AVOT02031061">
    <property type="protein sequence ID" value="MBW0524460.1"/>
    <property type="molecule type" value="Genomic_DNA"/>
</dbReference>
<accession>A0A9Q3EK19</accession>
<proteinExistence type="predicted"/>
<dbReference type="OrthoDB" id="428159at2759"/>
<dbReference type="AlphaFoldDB" id="A0A9Q3EK19"/>
<sequence>MLDLIAIYFNPNPICLSHLAPERFPQCFTKMKSQLKNSDSKASTLPDYQYILKPVSGEGQLVLRKHPKTHLAKSNSQLTLSELVFSIDADKYQDTLSCLDLFHFYIRCQDFLRFHPGDPSVT</sequence>
<name>A0A9Q3EK19_9BASI</name>